<gene>
    <name evidence="3" type="ORF">GQ607_003205</name>
</gene>
<dbReference type="Pfam" id="PF13207">
    <property type="entry name" value="AAA_17"/>
    <property type="match status" value="1"/>
</dbReference>
<feature type="transmembrane region" description="Helical" evidence="1">
    <location>
        <begin position="148"/>
        <end position="171"/>
    </location>
</feature>
<keyword evidence="1" id="KW-0472">Membrane</keyword>
<keyword evidence="4" id="KW-1185">Reference proteome</keyword>
<keyword evidence="1" id="KW-1133">Transmembrane helix</keyword>
<dbReference type="Gene3D" id="3.40.50.1000">
    <property type="entry name" value="HAD superfamily/HAD-like"/>
    <property type="match status" value="1"/>
</dbReference>
<evidence type="ECO:0000313" key="3">
    <source>
        <dbReference type="EMBL" id="KAF0329637.1"/>
    </source>
</evidence>
<dbReference type="PANTHER" id="PTHR42083">
    <property type="entry name" value="MARVEL DOMAIN-CONTAINING PROTEIN"/>
    <property type="match status" value="1"/>
</dbReference>
<evidence type="ECO:0000256" key="1">
    <source>
        <dbReference type="SAM" id="Phobius"/>
    </source>
</evidence>
<evidence type="ECO:0000313" key="4">
    <source>
        <dbReference type="Proteomes" id="UP000434172"/>
    </source>
</evidence>
<feature type="transmembrane region" description="Helical" evidence="1">
    <location>
        <begin position="191"/>
        <end position="210"/>
    </location>
</feature>
<reference evidence="3 4" key="1">
    <citation type="submission" date="2019-12" db="EMBL/GenBank/DDBJ databases">
        <title>A genome sequence resource for the geographically widespread anthracnose pathogen Colletotrichum asianum.</title>
        <authorList>
            <person name="Meng Y."/>
        </authorList>
    </citation>
    <scope>NUCLEOTIDE SEQUENCE [LARGE SCALE GENOMIC DNA]</scope>
    <source>
        <strain evidence="3 4">ICMP 18580</strain>
    </source>
</reference>
<dbReference type="InterPro" id="IPR000836">
    <property type="entry name" value="PRTase_dom"/>
</dbReference>
<dbReference type="Gene3D" id="3.40.50.2020">
    <property type="match status" value="1"/>
</dbReference>
<dbReference type="Pfam" id="PF14681">
    <property type="entry name" value="UPRTase"/>
    <property type="match status" value="1"/>
</dbReference>
<dbReference type="InterPro" id="IPR036412">
    <property type="entry name" value="HAD-like_sf"/>
</dbReference>
<accession>A0A8H3WPM5</accession>
<dbReference type="InterPro" id="IPR023214">
    <property type="entry name" value="HAD_sf"/>
</dbReference>
<dbReference type="InterPro" id="IPR029057">
    <property type="entry name" value="PRTase-like"/>
</dbReference>
<comment type="caution">
    <text evidence="3">The sequence shown here is derived from an EMBL/GenBank/DDBJ whole genome shotgun (WGS) entry which is preliminary data.</text>
</comment>
<dbReference type="SUPFAM" id="SSF56784">
    <property type="entry name" value="HAD-like"/>
    <property type="match status" value="1"/>
</dbReference>
<dbReference type="SUPFAM" id="SSF53271">
    <property type="entry name" value="PRTase-like"/>
    <property type="match status" value="1"/>
</dbReference>
<sequence>MGQFSNAIKAGQTVIELGRNAQGLAGAANEFRTADKGEMGRNVGRAAFNEGADTGKTMGKTWLKTFEVVPRLVCRGLQFLFALIACGFYGNRVQADDKADNGSSPEWILAITVAGTAAVSSVLFVLATPLSAIPFIGSRVKLFKTYRAFAWDLFLFIMWIVVFGIFAGIFLKRSSEDKYKGASTTAMKTAVWVDLVNAILWLISGVYGCIKTFLGDKVDHLSDKAGKKLFEKKKPAPAKDGYAESGHHARLMSYHFLVTRQVYQHRNFSCLQHLHATLTPVMDDQLSYDLPGKASPERHAPNAPNPTIVGLCGVPACGKSFLLCQLKAYLGEQHYAFYEGSEVIDDIVLGGLHAFKRMHPDEQYYWRERAITFISRQCRETNRVGVVTGHYSFCDEGESPNRIFTDADSLCYTHIFYLDVPAKDVARQCLEDTSRSRSSMSVEHIEGWMCYETSMLDDLCLGHGILHSEEENLARVISIVDQMVSSKTSRGKLDSMLVFDADKTLCAADTGNLFWHLDYPESACAECDIDTPLEELFSSEMGYSYKAFRQAMLRYEDIEYKFEVLCDGVASRVFIYPEFLALLHAAEKKSNLGVAVLTCGIRRVWEKILARENLSSVTIIGCGRIADGYVDHHNLYVYAFGDSPMDLPMLKAADEAIVVVGDERLRSKSMDEVLLKAIAEDGLRAKQILMPRTSGMRLSSNLLPVLQLDSQLIVAEFTKTSRNLRVFHATEKAAAKLLMTPTRDASVAGPSLRAAHHEVGRYLAIEFLADALGVEEHAMPHVQGHITAGHRLLGEQSTAIIAMMRGGEPMALGVSEVFARAMFLHAKQPEDIHENALAGRDTVILVDSVVNSGKSIEGFVRHLQAMCAKIRIAVVAGVVQKDALTKVMKPLGKTADLSLVALRLSENKYVGQGGTNTGNRLFNTTHML</sequence>
<feature type="transmembrane region" description="Helical" evidence="1">
    <location>
        <begin position="110"/>
        <end position="136"/>
    </location>
</feature>
<dbReference type="Proteomes" id="UP000434172">
    <property type="component" value="Unassembled WGS sequence"/>
</dbReference>
<feature type="domain" description="Phosphoribosyltransferase" evidence="2">
    <location>
        <begin position="730"/>
        <end position="924"/>
    </location>
</feature>
<dbReference type="AlphaFoldDB" id="A0A8H3WPM5"/>
<evidence type="ECO:0000259" key="2">
    <source>
        <dbReference type="Pfam" id="PF14681"/>
    </source>
</evidence>
<keyword evidence="1" id="KW-0812">Transmembrane</keyword>
<proteinExistence type="predicted"/>
<dbReference type="Gene3D" id="3.40.50.300">
    <property type="entry name" value="P-loop containing nucleotide triphosphate hydrolases"/>
    <property type="match status" value="1"/>
</dbReference>
<protein>
    <recommendedName>
        <fullName evidence="2">Phosphoribosyltransferase domain-containing protein</fullName>
    </recommendedName>
</protein>
<organism evidence="3 4">
    <name type="scientific">Colletotrichum asianum</name>
    <dbReference type="NCBI Taxonomy" id="702518"/>
    <lineage>
        <taxon>Eukaryota</taxon>
        <taxon>Fungi</taxon>
        <taxon>Dikarya</taxon>
        <taxon>Ascomycota</taxon>
        <taxon>Pezizomycotina</taxon>
        <taxon>Sordariomycetes</taxon>
        <taxon>Hypocreomycetidae</taxon>
        <taxon>Glomerellales</taxon>
        <taxon>Glomerellaceae</taxon>
        <taxon>Colletotrichum</taxon>
        <taxon>Colletotrichum gloeosporioides species complex</taxon>
    </lineage>
</organism>
<dbReference type="SUPFAM" id="SSF52540">
    <property type="entry name" value="P-loop containing nucleoside triphosphate hydrolases"/>
    <property type="match status" value="1"/>
</dbReference>
<dbReference type="PANTHER" id="PTHR42083:SF1">
    <property type="entry name" value="MARVEL DOMAIN-CONTAINING PROTEIN"/>
    <property type="match status" value="1"/>
</dbReference>
<dbReference type="EMBL" id="WOWK01000011">
    <property type="protein sequence ID" value="KAF0329637.1"/>
    <property type="molecule type" value="Genomic_DNA"/>
</dbReference>
<dbReference type="InterPro" id="IPR027417">
    <property type="entry name" value="P-loop_NTPase"/>
</dbReference>
<name>A0A8H3WPM5_9PEZI</name>
<dbReference type="Pfam" id="PF12710">
    <property type="entry name" value="HAD"/>
    <property type="match status" value="1"/>
</dbReference>
<dbReference type="OrthoDB" id="5363290at2759"/>
<dbReference type="CDD" id="cd06223">
    <property type="entry name" value="PRTases_typeI"/>
    <property type="match status" value="1"/>
</dbReference>